<organism evidence="1 2">
    <name type="scientific">Theobroma cacao</name>
    <name type="common">Cacao</name>
    <name type="synonym">Cocoa</name>
    <dbReference type="NCBI Taxonomy" id="3641"/>
    <lineage>
        <taxon>Eukaryota</taxon>
        <taxon>Viridiplantae</taxon>
        <taxon>Streptophyta</taxon>
        <taxon>Embryophyta</taxon>
        <taxon>Tracheophyta</taxon>
        <taxon>Spermatophyta</taxon>
        <taxon>Magnoliopsida</taxon>
        <taxon>eudicotyledons</taxon>
        <taxon>Gunneridae</taxon>
        <taxon>Pentapetalae</taxon>
        <taxon>rosids</taxon>
        <taxon>malvids</taxon>
        <taxon>Malvales</taxon>
        <taxon>Malvaceae</taxon>
        <taxon>Byttnerioideae</taxon>
        <taxon>Theobroma</taxon>
    </lineage>
</organism>
<protein>
    <submittedName>
        <fullName evidence="1">Uncharacterized protein</fullName>
    </submittedName>
</protein>
<dbReference type="AlphaFoldDB" id="A0A061G8L9"/>
<reference evidence="1 2" key="1">
    <citation type="journal article" date="2013" name="Genome Biol.">
        <title>The genome sequence of the most widely cultivated cacao type and its use to identify candidate genes regulating pod color.</title>
        <authorList>
            <person name="Motamayor J.C."/>
            <person name="Mockaitis K."/>
            <person name="Schmutz J."/>
            <person name="Haiminen N."/>
            <person name="Iii D.L."/>
            <person name="Cornejo O."/>
            <person name="Findley S.D."/>
            <person name="Zheng P."/>
            <person name="Utro F."/>
            <person name="Royaert S."/>
            <person name="Saski C."/>
            <person name="Jenkins J."/>
            <person name="Podicheti R."/>
            <person name="Zhao M."/>
            <person name="Scheffler B.E."/>
            <person name="Stack J.C."/>
            <person name="Feltus F.A."/>
            <person name="Mustiga G.M."/>
            <person name="Amores F."/>
            <person name="Phillips W."/>
            <person name="Marelli J.P."/>
            <person name="May G.D."/>
            <person name="Shapiro H."/>
            <person name="Ma J."/>
            <person name="Bustamante C.D."/>
            <person name="Schnell R.J."/>
            <person name="Main D."/>
            <person name="Gilbert D."/>
            <person name="Parida L."/>
            <person name="Kuhn D.N."/>
        </authorList>
    </citation>
    <scope>NUCLEOTIDE SEQUENCE [LARGE SCALE GENOMIC DNA]</scope>
    <source>
        <strain evidence="2">cv. Matina 1-6</strain>
    </source>
</reference>
<dbReference type="Proteomes" id="UP000026915">
    <property type="component" value="Chromosome 6"/>
</dbReference>
<evidence type="ECO:0000313" key="1">
    <source>
        <dbReference type="EMBL" id="EOY25758.1"/>
    </source>
</evidence>
<gene>
    <name evidence="1" type="ORF">TCM_027129</name>
</gene>
<dbReference type="Gramene" id="EOY25758">
    <property type="protein sequence ID" value="EOY25758"/>
    <property type="gene ID" value="TCM_027129"/>
</dbReference>
<dbReference type="HOGENOM" id="CLU_3369449_0_0_1"/>
<proteinExistence type="predicted"/>
<evidence type="ECO:0000313" key="2">
    <source>
        <dbReference type="Proteomes" id="UP000026915"/>
    </source>
</evidence>
<dbReference type="InParanoid" id="A0A061G8L9"/>
<accession>A0A061G8L9</accession>
<dbReference type="EMBL" id="CM001884">
    <property type="protein sequence ID" value="EOY25758.1"/>
    <property type="molecule type" value="Genomic_DNA"/>
</dbReference>
<keyword evidence="2" id="KW-1185">Reference proteome</keyword>
<sequence>MICYKRWEDILFNKSLLMNLANDVDCLRKVMFIKC</sequence>
<name>A0A061G8L9_THECC</name>